<keyword evidence="10 14" id="KW-0472">Membrane</keyword>
<feature type="transmembrane region" description="Helical" evidence="14">
    <location>
        <begin position="277"/>
        <end position="297"/>
    </location>
</feature>
<dbReference type="InterPro" id="IPR003439">
    <property type="entry name" value="ABC_transporter-like_ATP-bd"/>
</dbReference>
<reference evidence="16" key="1">
    <citation type="submission" date="2016-08" db="EMBL/GenBank/DDBJ databases">
        <authorList>
            <person name="Seilhamer J.J."/>
        </authorList>
    </citation>
    <scope>NUCLEOTIDE SEQUENCE</scope>
    <source>
        <strain evidence="16">86</strain>
    </source>
</reference>
<dbReference type="GO" id="GO:0022857">
    <property type="term" value="F:transmembrane transporter activity"/>
    <property type="evidence" value="ECO:0007669"/>
    <property type="project" value="TreeGrafter"/>
</dbReference>
<dbReference type="InterPro" id="IPR003838">
    <property type="entry name" value="ABC3_permease_C"/>
</dbReference>
<keyword evidence="6" id="KW-0547">Nucleotide-binding</keyword>
<evidence type="ECO:0000256" key="10">
    <source>
        <dbReference type="ARBA" id="ARBA00023136"/>
    </source>
</evidence>
<evidence type="ECO:0000256" key="11">
    <source>
        <dbReference type="ARBA" id="ARBA00023251"/>
    </source>
</evidence>
<evidence type="ECO:0000313" key="16">
    <source>
        <dbReference type="EMBL" id="SCM74734.1"/>
    </source>
</evidence>
<comment type="subcellular location">
    <subcellularLocation>
        <location evidence="1">Cell inner membrane</location>
        <topology evidence="1">Multi-pass membrane protein</topology>
    </subcellularLocation>
</comment>
<dbReference type="PROSITE" id="PS00211">
    <property type="entry name" value="ABC_TRANSPORTER_1"/>
    <property type="match status" value="1"/>
</dbReference>
<dbReference type="InterPro" id="IPR025857">
    <property type="entry name" value="MacB_PCD"/>
</dbReference>
<dbReference type="Pfam" id="PF02687">
    <property type="entry name" value="FtsX"/>
    <property type="match status" value="1"/>
</dbReference>
<dbReference type="SUPFAM" id="SSF52540">
    <property type="entry name" value="P-loop containing nucleoside triphosphate hydrolases"/>
    <property type="match status" value="1"/>
</dbReference>
<dbReference type="InterPro" id="IPR003593">
    <property type="entry name" value="AAA+_ATPase"/>
</dbReference>
<dbReference type="InterPro" id="IPR027417">
    <property type="entry name" value="P-loop_NTPase"/>
</dbReference>
<evidence type="ECO:0000256" key="9">
    <source>
        <dbReference type="ARBA" id="ARBA00022989"/>
    </source>
</evidence>
<evidence type="ECO:0000256" key="5">
    <source>
        <dbReference type="ARBA" id="ARBA00022692"/>
    </source>
</evidence>
<evidence type="ECO:0000259" key="15">
    <source>
        <dbReference type="PROSITE" id="PS50893"/>
    </source>
</evidence>
<dbReference type="FunFam" id="3.40.50.300:FF:000032">
    <property type="entry name" value="Export ABC transporter ATP-binding protein"/>
    <property type="match status" value="1"/>
</dbReference>
<keyword evidence="5 14" id="KW-0812">Transmembrane</keyword>
<keyword evidence="11" id="KW-0046">Antibiotic resistance</keyword>
<feature type="transmembrane region" description="Helical" evidence="14">
    <location>
        <begin position="612"/>
        <end position="636"/>
    </location>
</feature>
<proteinExistence type="inferred from homology"/>
<evidence type="ECO:0000256" key="7">
    <source>
        <dbReference type="ARBA" id="ARBA00022840"/>
    </source>
</evidence>
<evidence type="ECO:0000256" key="1">
    <source>
        <dbReference type="ARBA" id="ARBA00004429"/>
    </source>
</evidence>
<dbReference type="PANTHER" id="PTHR30572">
    <property type="entry name" value="MEMBRANE COMPONENT OF TRANSPORTER-RELATED"/>
    <property type="match status" value="1"/>
</dbReference>
<keyword evidence="2" id="KW-0813">Transport</keyword>
<accession>A0A212LAX6</accession>
<keyword evidence="9 14" id="KW-1133">Transmembrane helix</keyword>
<dbReference type="GO" id="GO:0098796">
    <property type="term" value="C:membrane protein complex"/>
    <property type="evidence" value="ECO:0007669"/>
    <property type="project" value="UniProtKB-ARBA"/>
</dbReference>
<dbReference type="GO" id="GO:0046677">
    <property type="term" value="P:response to antibiotic"/>
    <property type="evidence" value="ECO:0007669"/>
    <property type="project" value="UniProtKB-KW"/>
</dbReference>
<comment type="similarity">
    <text evidence="12">Belongs to the ABC transporter superfamily. Macrolide exporter (TC 3.A.1.122) family.</text>
</comment>
<keyword evidence="8" id="KW-1278">Translocase</keyword>
<keyword evidence="7" id="KW-0067">ATP-binding</keyword>
<evidence type="ECO:0000256" key="6">
    <source>
        <dbReference type="ARBA" id="ARBA00022741"/>
    </source>
</evidence>
<evidence type="ECO:0000256" key="8">
    <source>
        <dbReference type="ARBA" id="ARBA00022967"/>
    </source>
</evidence>
<dbReference type="GO" id="GO:0016887">
    <property type="term" value="F:ATP hydrolysis activity"/>
    <property type="evidence" value="ECO:0007669"/>
    <property type="project" value="InterPro"/>
</dbReference>
<dbReference type="PROSITE" id="PS50893">
    <property type="entry name" value="ABC_TRANSPORTER_2"/>
    <property type="match status" value="1"/>
</dbReference>
<evidence type="ECO:0000256" key="13">
    <source>
        <dbReference type="ARBA" id="ARBA00041199"/>
    </source>
</evidence>
<dbReference type="SMART" id="SM00382">
    <property type="entry name" value="AAA"/>
    <property type="match status" value="1"/>
</dbReference>
<keyword evidence="4" id="KW-0997">Cell inner membrane</keyword>
<dbReference type="GO" id="GO:0005524">
    <property type="term" value="F:ATP binding"/>
    <property type="evidence" value="ECO:0007669"/>
    <property type="project" value="UniProtKB-KW"/>
</dbReference>
<dbReference type="Pfam" id="PF12704">
    <property type="entry name" value="MacB_PCD"/>
    <property type="match status" value="1"/>
</dbReference>
<keyword evidence="3" id="KW-1003">Cell membrane</keyword>
<evidence type="ECO:0000256" key="12">
    <source>
        <dbReference type="ARBA" id="ARBA00038388"/>
    </source>
</evidence>
<feature type="domain" description="ABC transporter" evidence="15">
    <location>
        <begin position="5"/>
        <end position="243"/>
    </location>
</feature>
<evidence type="ECO:0000256" key="4">
    <source>
        <dbReference type="ARBA" id="ARBA00022519"/>
    </source>
</evidence>
<organism evidence="16">
    <name type="scientific">uncultured Pleomorphomonas sp</name>
    <dbReference type="NCBI Taxonomy" id="442121"/>
    <lineage>
        <taxon>Bacteria</taxon>
        <taxon>Pseudomonadati</taxon>
        <taxon>Pseudomonadota</taxon>
        <taxon>Alphaproteobacteria</taxon>
        <taxon>Hyphomicrobiales</taxon>
        <taxon>Pleomorphomonadaceae</taxon>
        <taxon>Pleomorphomonas</taxon>
        <taxon>environmental samples</taxon>
    </lineage>
</organism>
<dbReference type="RefSeq" id="WP_288199822.1">
    <property type="nucleotide sequence ID" value="NZ_LT608334.1"/>
</dbReference>
<dbReference type="PANTHER" id="PTHR30572:SF14">
    <property type="entry name" value="MACROLIDE EXPORT ATP-BINDING_PERMEASE PROTEIN MACB"/>
    <property type="match status" value="1"/>
</dbReference>
<gene>
    <name evidence="16" type="primary">macB</name>
    <name evidence="16" type="ORF">KL86PLE_130331</name>
</gene>
<evidence type="ECO:0000256" key="2">
    <source>
        <dbReference type="ARBA" id="ARBA00022448"/>
    </source>
</evidence>
<dbReference type="InterPro" id="IPR050250">
    <property type="entry name" value="Macrolide_Exporter_MacB"/>
</dbReference>
<dbReference type="CDD" id="cd03255">
    <property type="entry name" value="ABC_MJ0796_LolCDE_FtsE"/>
    <property type="match status" value="1"/>
</dbReference>
<dbReference type="InterPro" id="IPR017871">
    <property type="entry name" value="ABC_transporter-like_CS"/>
</dbReference>
<dbReference type="InterPro" id="IPR017911">
    <property type="entry name" value="MacB-like_ATP-bd"/>
</dbReference>
<evidence type="ECO:0000256" key="3">
    <source>
        <dbReference type="ARBA" id="ARBA00022475"/>
    </source>
</evidence>
<dbReference type="GO" id="GO:0005886">
    <property type="term" value="C:plasma membrane"/>
    <property type="evidence" value="ECO:0007669"/>
    <property type="project" value="UniProtKB-SubCell"/>
</dbReference>
<dbReference type="EMBL" id="FMJD01000005">
    <property type="protein sequence ID" value="SCM74734.1"/>
    <property type="molecule type" value="Genomic_DNA"/>
</dbReference>
<dbReference type="AlphaFoldDB" id="A0A212LAX6"/>
<dbReference type="Gene3D" id="3.40.50.300">
    <property type="entry name" value="P-loop containing nucleotide triphosphate hydrolases"/>
    <property type="match status" value="1"/>
</dbReference>
<dbReference type="Pfam" id="PF00005">
    <property type="entry name" value="ABC_tran"/>
    <property type="match status" value="1"/>
</dbReference>
<feature type="transmembrane region" description="Helical" evidence="14">
    <location>
        <begin position="577"/>
        <end position="600"/>
    </location>
</feature>
<evidence type="ECO:0000256" key="14">
    <source>
        <dbReference type="SAM" id="Phobius"/>
    </source>
</evidence>
<feature type="transmembrane region" description="Helical" evidence="14">
    <location>
        <begin position="525"/>
        <end position="550"/>
    </location>
</feature>
<protein>
    <recommendedName>
        <fullName evidence="13">Pyoverdine export ATP-binding/permease protein PvdT</fullName>
    </recommendedName>
</protein>
<sequence>MAELIRLEKLRREFPSGEDTITVLKDLDLVIEAGEMVAIVGASGSGKSTLMNILGCLDRATAGSYRISGRETAMLEPDELAALRREHFGFIFQRYHLLGELDALANVEIPAIYAGMTPRDRRARAADLLDRLGMSDRTDHRPGQLSGGQQQRVSIARALMNGANVILADEPTGALDKHSGEEVLRILEELNAEGKTIIIVTHDMNVASRARRIIEISDGVIISDRANAPERPAPAPVATAAVEQTRRGGYLRSLADRFKEALRMAVLAMAAHRLRTFLTMLGIIIGIASVVSVVAIGQGTQQQVLANISNLGTNTLEIFAGRSFGDTRSARITTLVVADAEALARQSYVAAVTPTVSTSATLRVGSQEASALVNGVGEQYFAARGTKLAEGSFFDAASVRNRATDVVIDENTRKTLFADGASSPVGQVLLIGNVPARIVGVTQPQQGGFGSSQNLSVYLPYTTVQTRFLGTMSLRSITVRVADDVDTSLAEQDVTRFLTQRHGSQDFFILNTDDIRQTITSTTQMLTLLIAAIAVISLVVGGIGVMNIMLVSVSERVSEIGVRMAVGARQGDILQQFLIEAVLVCLIGGLCGIGAAFGIGQLVQALSSDFTLIYSTTSIVAACVCSTLIGVVFGFLPARNASRLDPVVALSRD</sequence>
<name>A0A212LAX6_9HYPH</name>